<dbReference type="Pfam" id="PF00069">
    <property type="entry name" value="Pkinase"/>
    <property type="match status" value="1"/>
</dbReference>
<dbReference type="PROSITE" id="PS50011">
    <property type="entry name" value="PROTEIN_KINASE_DOM"/>
    <property type="match status" value="1"/>
</dbReference>
<name>A0A6C0D7P2_9ZZZZ</name>
<sequence>MEVKEFSLNDLDIELNFNNLNIDFKEIKNKLLNEDVKGYLINKKNKTRCLIEYIKEYYRGGYGKLYLVKRTTNIKEYCLVKMPIHNDSNLLTEALLQYMSYKVLESLKLEYMLAKIYDIYTKNSIVHFSMELKNGVFFHNFIQESKNPERDFIHCFLQICIALYYLETVICLDHRDLHYTNILLIKKPVNINININNTNYILNSEFHICILDFGFACTGLNKTCINSSEDMFKISDNCMKPGRDIFQLLASVWCIKELRNKMKSSFCDFIDLLFKYDKYDYTSIIKDESKADWSYIITNKNNFSFPPLVSENLLNTLYRLKDTY</sequence>
<feature type="domain" description="Protein kinase" evidence="1">
    <location>
        <begin position="51"/>
        <end position="324"/>
    </location>
</feature>
<dbReference type="AlphaFoldDB" id="A0A6C0D7P2"/>
<organism evidence="2">
    <name type="scientific">viral metagenome</name>
    <dbReference type="NCBI Taxonomy" id="1070528"/>
    <lineage>
        <taxon>unclassified sequences</taxon>
        <taxon>metagenomes</taxon>
        <taxon>organismal metagenomes</taxon>
    </lineage>
</organism>
<reference evidence="2" key="1">
    <citation type="journal article" date="2020" name="Nature">
        <title>Giant virus diversity and host interactions through global metagenomics.</title>
        <authorList>
            <person name="Schulz F."/>
            <person name="Roux S."/>
            <person name="Paez-Espino D."/>
            <person name="Jungbluth S."/>
            <person name="Walsh D.A."/>
            <person name="Denef V.J."/>
            <person name="McMahon K.D."/>
            <person name="Konstantinidis K.T."/>
            <person name="Eloe-Fadrosh E.A."/>
            <person name="Kyrpides N.C."/>
            <person name="Woyke T."/>
        </authorList>
    </citation>
    <scope>NUCLEOTIDE SEQUENCE</scope>
    <source>
        <strain evidence="2">GVMAG-M-3300023174-129</strain>
    </source>
</reference>
<dbReference type="SMART" id="SM00220">
    <property type="entry name" value="S_TKc"/>
    <property type="match status" value="1"/>
</dbReference>
<protein>
    <recommendedName>
        <fullName evidence="1">Protein kinase domain-containing protein</fullName>
    </recommendedName>
</protein>
<dbReference type="InterPro" id="IPR000719">
    <property type="entry name" value="Prot_kinase_dom"/>
</dbReference>
<dbReference type="EMBL" id="MN739544">
    <property type="protein sequence ID" value="QHT12372.1"/>
    <property type="molecule type" value="Genomic_DNA"/>
</dbReference>
<accession>A0A6C0D7P2</accession>
<dbReference type="InterPro" id="IPR011009">
    <property type="entry name" value="Kinase-like_dom_sf"/>
</dbReference>
<evidence type="ECO:0000313" key="2">
    <source>
        <dbReference type="EMBL" id="QHT12372.1"/>
    </source>
</evidence>
<proteinExistence type="predicted"/>
<evidence type="ECO:0000259" key="1">
    <source>
        <dbReference type="PROSITE" id="PS50011"/>
    </source>
</evidence>
<dbReference type="Gene3D" id="1.10.510.10">
    <property type="entry name" value="Transferase(Phosphotransferase) domain 1"/>
    <property type="match status" value="1"/>
</dbReference>
<dbReference type="GO" id="GO:0005524">
    <property type="term" value="F:ATP binding"/>
    <property type="evidence" value="ECO:0007669"/>
    <property type="project" value="InterPro"/>
</dbReference>
<dbReference type="SUPFAM" id="SSF56112">
    <property type="entry name" value="Protein kinase-like (PK-like)"/>
    <property type="match status" value="1"/>
</dbReference>
<dbReference type="GO" id="GO:0004672">
    <property type="term" value="F:protein kinase activity"/>
    <property type="evidence" value="ECO:0007669"/>
    <property type="project" value="InterPro"/>
</dbReference>